<accession>A0A9W6NJ00</accession>
<proteinExistence type="predicted"/>
<dbReference type="Proteomes" id="UP001143480">
    <property type="component" value="Unassembled WGS sequence"/>
</dbReference>
<evidence type="ECO:0000313" key="4">
    <source>
        <dbReference type="Proteomes" id="UP001143480"/>
    </source>
</evidence>
<organism evidence="3 4">
    <name type="scientific">Dactylosporangium matsuzakiense</name>
    <dbReference type="NCBI Taxonomy" id="53360"/>
    <lineage>
        <taxon>Bacteria</taxon>
        <taxon>Bacillati</taxon>
        <taxon>Actinomycetota</taxon>
        <taxon>Actinomycetes</taxon>
        <taxon>Micromonosporales</taxon>
        <taxon>Micromonosporaceae</taxon>
        <taxon>Dactylosporangium</taxon>
    </lineage>
</organism>
<keyword evidence="4" id="KW-1185">Reference proteome</keyword>
<protein>
    <recommendedName>
        <fullName evidence="2">DUF4082 domain-containing protein</fullName>
    </recommendedName>
</protein>
<feature type="chain" id="PRO_5040801470" description="DUF4082 domain-containing protein" evidence="1">
    <location>
        <begin position="33"/>
        <end position="593"/>
    </location>
</feature>
<feature type="signal peptide" evidence="1">
    <location>
        <begin position="1"/>
        <end position="32"/>
    </location>
</feature>
<evidence type="ECO:0000256" key="1">
    <source>
        <dbReference type="SAM" id="SignalP"/>
    </source>
</evidence>
<dbReference type="Pfam" id="PF13313">
    <property type="entry name" value="DUF4082"/>
    <property type="match status" value="1"/>
</dbReference>
<dbReference type="EMBL" id="BSFP01000002">
    <property type="protein sequence ID" value="GLK98723.1"/>
    <property type="molecule type" value="Genomic_DNA"/>
</dbReference>
<comment type="caution">
    <text evidence="3">The sequence shown here is derived from an EMBL/GenBank/DDBJ whole genome shotgun (WGS) entry which is preliminary data.</text>
</comment>
<dbReference type="RefSeq" id="WP_261962384.1">
    <property type="nucleotide sequence ID" value="NZ_BAAAXA010000001.1"/>
</dbReference>
<gene>
    <name evidence="3" type="ORF">GCM10017581_004640</name>
</gene>
<evidence type="ECO:0000313" key="3">
    <source>
        <dbReference type="EMBL" id="GLK98723.1"/>
    </source>
</evidence>
<reference evidence="3" key="2">
    <citation type="submission" date="2023-01" db="EMBL/GenBank/DDBJ databases">
        <authorList>
            <person name="Sun Q."/>
            <person name="Evtushenko L."/>
        </authorList>
    </citation>
    <scope>NUCLEOTIDE SEQUENCE</scope>
    <source>
        <strain evidence="3">VKM Ac-1321</strain>
    </source>
</reference>
<name>A0A9W6NJ00_9ACTN</name>
<sequence length="593" mass="63651">MTRRRWRTGLVAAATAALVTAGAAAVNALANAEVTPTTYSFFAAADTSTAVPDPDTASVELGLRFTSTVAGAIDAVRFFKAPGDSGSHRVNVWSSTGTNLATAVSTSETASGWQQAALPQPIAITAGNSYVVSYHTSRYVATSNYFTRAVQSGPLTAGPSSGVYAYGSGGFPAQAYNAANYWVDLAFTATTTAAPSPSPTGNLARIPWEGGPSYYARFPSAAAWNNPNFFPIGVWFESVLSTDDIAKDKAAGINTYVELTSNSDATLIRNAGMYALPSDLPGAGSETVGDLLTDEADMNYGAGWDAWSGEEGWNTCQPIQDQGGKCGYTVMQHFSDAAARSGRMRYANYGKGVMMWESDQEAQVFINQFQELASADMYFYTDNNLCPTEAQNFLGIPPQFCRRSSSYGLVLDRLRALDGLDGKRKPIYGFVEDGHPFTESNWPTITGDQIAGAVMNSLIHEARGIIYFNHNFGGACHSQHVLRDNCGAAVRPKVTETNQRITTLAPVLNTQSYQYSFNTSLDTMLKRYDGSYYVFAMPGRTGGTGAQTLTLPSGVSASSVEVLFEDRSVAVTGGRFTDTFANEYTYHVYKITP</sequence>
<keyword evidence="1" id="KW-0732">Signal</keyword>
<dbReference type="AlphaFoldDB" id="A0A9W6NJ00"/>
<evidence type="ECO:0000259" key="2">
    <source>
        <dbReference type="Pfam" id="PF13313"/>
    </source>
</evidence>
<reference evidence="3" key="1">
    <citation type="journal article" date="2014" name="Int. J. Syst. Evol. Microbiol.">
        <title>Complete genome sequence of Corynebacterium casei LMG S-19264T (=DSM 44701T), isolated from a smear-ripened cheese.</title>
        <authorList>
            <consortium name="US DOE Joint Genome Institute (JGI-PGF)"/>
            <person name="Walter F."/>
            <person name="Albersmeier A."/>
            <person name="Kalinowski J."/>
            <person name="Ruckert C."/>
        </authorList>
    </citation>
    <scope>NUCLEOTIDE SEQUENCE</scope>
    <source>
        <strain evidence="3">VKM Ac-1321</strain>
    </source>
</reference>
<feature type="domain" description="DUF4082" evidence="2">
    <location>
        <begin position="49"/>
        <end position="183"/>
    </location>
</feature>
<dbReference type="InterPro" id="IPR025141">
    <property type="entry name" value="DUF4082"/>
</dbReference>